<evidence type="ECO:0000313" key="1">
    <source>
        <dbReference type="EMBL" id="MFD0988811.1"/>
    </source>
</evidence>
<dbReference type="Gene3D" id="2.60.40.1120">
    <property type="entry name" value="Carboxypeptidase-like, regulatory domain"/>
    <property type="match status" value="1"/>
</dbReference>
<comment type="caution">
    <text evidence="1">The sequence shown here is derived from an EMBL/GenBank/DDBJ whole genome shotgun (WGS) entry which is preliminary data.</text>
</comment>
<dbReference type="Proteomes" id="UP001597061">
    <property type="component" value="Unassembled WGS sequence"/>
</dbReference>
<proteinExistence type="predicted"/>
<dbReference type="EMBL" id="JBHTJI010000001">
    <property type="protein sequence ID" value="MFD0988811.1"/>
    <property type="molecule type" value="Genomic_DNA"/>
</dbReference>
<dbReference type="Pfam" id="PF13715">
    <property type="entry name" value="CarbopepD_reg_2"/>
    <property type="match status" value="1"/>
</dbReference>
<keyword evidence="2" id="KW-1185">Reference proteome</keyword>
<dbReference type="InterPro" id="IPR008969">
    <property type="entry name" value="CarboxyPept-like_regulatory"/>
</dbReference>
<accession>A0ABW3JFG5</accession>
<reference evidence="2" key="1">
    <citation type="journal article" date="2019" name="Int. J. Syst. Evol. Microbiol.">
        <title>The Global Catalogue of Microorganisms (GCM) 10K type strain sequencing project: providing services to taxonomists for standard genome sequencing and annotation.</title>
        <authorList>
            <consortium name="The Broad Institute Genomics Platform"/>
            <consortium name="The Broad Institute Genome Sequencing Center for Infectious Disease"/>
            <person name="Wu L."/>
            <person name="Ma J."/>
        </authorList>
    </citation>
    <scope>NUCLEOTIDE SEQUENCE [LARGE SCALE GENOMIC DNA]</scope>
    <source>
        <strain evidence="2">CCUG 62414</strain>
    </source>
</reference>
<dbReference type="SUPFAM" id="SSF49464">
    <property type="entry name" value="Carboxypeptidase regulatory domain-like"/>
    <property type="match status" value="1"/>
</dbReference>
<organism evidence="1 2">
    <name type="scientific">Mariniflexile jejuense</name>
    <dbReference type="NCBI Taxonomy" id="1173582"/>
    <lineage>
        <taxon>Bacteria</taxon>
        <taxon>Pseudomonadati</taxon>
        <taxon>Bacteroidota</taxon>
        <taxon>Flavobacteriia</taxon>
        <taxon>Flavobacteriales</taxon>
        <taxon>Flavobacteriaceae</taxon>
        <taxon>Mariniflexile</taxon>
    </lineage>
</organism>
<sequence length="278" mass="31285">MRKIIKIDIPKPCSENWDAMTPTEKGRHCALCKKTVFDFTSKTDEQIFKTIAQNTNLCGRFKTTQLQRDIVFSRKETNNYLSLVASGLFAFIGLGSQYMHSQGKPNIVQTSTPKPIIIGKVAPPVVKSDSVVGFIIDESKQPLPGANVLIKGTTVGTVTDFDGKFSINAKNGDVLIVSYLGFETRELKITDNTKYDIMLEMTEDVSGELVVVGGAISNSSYVCSPEELERKRQNKFRTSNYFTFYKKQQKDRKRKIKNGELPRSSFGKFLYNITSIFR</sequence>
<name>A0ABW3JFG5_9FLAO</name>
<dbReference type="RefSeq" id="WP_379924393.1">
    <property type="nucleotide sequence ID" value="NZ_JBHTJI010000001.1"/>
</dbReference>
<protein>
    <submittedName>
        <fullName evidence="1">Carboxypeptidase-like regulatory domain-containing protein</fullName>
    </submittedName>
</protein>
<gene>
    <name evidence="1" type="ORF">ACFQ1R_01770</name>
</gene>
<evidence type="ECO:0000313" key="2">
    <source>
        <dbReference type="Proteomes" id="UP001597061"/>
    </source>
</evidence>